<evidence type="ECO:0000313" key="6">
    <source>
        <dbReference type="EMBL" id="SCO64235.1"/>
    </source>
</evidence>
<evidence type="ECO:0000313" key="9">
    <source>
        <dbReference type="Proteomes" id="UP000219974"/>
    </source>
</evidence>
<dbReference type="Proteomes" id="UP000219860">
    <property type="component" value="Chromosome 14"/>
</dbReference>
<dbReference type="Proteomes" id="UP000069549">
    <property type="component" value="Chromosome 14"/>
</dbReference>
<dbReference type="OMA" id="HTNFHEL"/>
<dbReference type="Proteomes" id="UP000516480">
    <property type="component" value="Chromosome 14"/>
</dbReference>
<evidence type="ECO:0000256" key="1">
    <source>
        <dbReference type="SAM" id="SignalP"/>
    </source>
</evidence>
<dbReference type="Proteomes" id="UP000220214">
    <property type="component" value="Chromosome 14"/>
</dbReference>
<dbReference type="EMBL" id="LT614640">
    <property type="protein sequence ID" value="SCN28484.1"/>
    <property type="molecule type" value="Genomic_DNA"/>
</dbReference>
<sequence length="109" mass="12920">MRIRFIILISILLLCVKRVFSFKGLQKLKNINGIQKVLNPSNQMSFHELRSRSRYAQKNNLNINVGDWTINITYKAPSNNPEKIKSLLIYSMTFPYTELDEFKEYLFEE</sequence>
<dbReference type="EMBL" id="LT608278">
    <property type="protein sequence ID" value="SCO62674.1"/>
    <property type="molecule type" value="Genomic_DNA"/>
</dbReference>
<reference evidence="2 7" key="1">
    <citation type="submission" date="2016-02" db="EMBL/GenBank/DDBJ databases">
        <authorList>
            <consortium name="Pathogen Informatics"/>
        </authorList>
    </citation>
    <scope>NUCLEOTIDE SEQUENCE [LARGE SCALE GENOMIC DNA]</scope>
    <source>
        <strain evidence="2 7">K173</strain>
        <strain evidence="3 11">NK65 ny</strain>
        <strain evidence="4 10">NK65e</strain>
        <strain evidence="6 8">SP11 Antwerpcl1</strain>
        <strain evidence="5 9">SP11 RLL</strain>
    </source>
</reference>
<name>A0A122IY00_PLABE</name>
<dbReference type="EMBL" id="LT608150">
    <property type="protein sequence ID" value="SCM26489.1"/>
    <property type="molecule type" value="Genomic_DNA"/>
</dbReference>
<feature type="chain" id="PRO_5014244692" description="Fam-c protein" evidence="1">
    <location>
        <begin position="22"/>
        <end position="109"/>
    </location>
</feature>
<keyword evidence="1" id="KW-0732">Signal</keyword>
<evidence type="ECO:0008006" key="12">
    <source>
        <dbReference type="Google" id="ProtNLM"/>
    </source>
</evidence>
<evidence type="ECO:0000313" key="7">
    <source>
        <dbReference type="Proteomes" id="UP000069549"/>
    </source>
</evidence>
<feature type="signal peptide" evidence="1">
    <location>
        <begin position="1"/>
        <end position="21"/>
    </location>
</feature>
<dbReference type="AlphaFoldDB" id="A0A122IY00"/>
<evidence type="ECO:0000313" key="8">
    <source>
        <dbReference type="Proteomes" id="UP000219860"/>
    </source>
</evidence>
<evidence type="ECO:0000313" key="2">
    <source>
        <dbReference type="EMBL" id="CXJ19511.1"/>
    </source>
</evidence>
<evidence type="ECO:0000313" key="10">
    <source>
        <dbReference type="Proteomes" id="UP000220214"/>
    </source>
</evidence>
<dbReference type="EMBL" id="LT160034">
    <property type="protein sequence ID" value="CXJ19511.1"/>
    <property type="molecule type" value="Genomic_DNA"/>
</dbReference>
<accession>A0A122IY00</accession>
<dbReference type="Proteomes" id="UP000219974">
    <property type="component" value="Chromosome 14"/>
</dbReference>
<organism evidence="2 7">
    <name type="scientific">Plasmodium berghei</name>
    <dbReference type="NCBI Taxonomy" id="5821"/>
    <lineage>
        <taxon>Eukaryota</taxon>
        <taxon>Sar</taxon>
        <taxon>Alveolata</taxon>
        <taxon>Apicomplexa</taxon>
        <taxon>Aconoidasida</taxon>
        <taxon>Haemosporida</taxon>
        <taxon>Plasmodiidae</taxon>
        <taxon>Plasmodium</taxon>
        <taxon>Plasmodium (Vinckeia)</taxon>
    </lineage>
</organism>
<gene>
    <name evidence="2" type="ORF">PBK173_000458200</name>
    <name evidence="4" type="ORF">PBNK65E_000448100</name>
    <name evidence="3" type="ORF">PBNK65NY_000446900</name>
    <name evidence="6" type="ORF">PBSP11A_000447900</name>
    <name evidence="5" type="ORF">PBSP11RLL_000447200</name>
</gene>
<dbReference type="VEuPathDB" id="PlasmoDB:PBANKA_1430600"/>
<dbReference type="OrthoDB" id="374063at2759"/>
<proteinExistence type="predicted"/>
<evidence type="ECO:0000313" key="3">
    <source>
        <dbReference type="EMBL" id="SCM26489.1"/>
    </source>
</evidence>
<dbReference type="EMBL" id="LT608262">
    <property type="protein sequence ID" value="SCO64235.1"/>
    <property type="molecule type" value="Genomic_DNA"/>
</dbReference>
<evidence type="ECO:0000313" key="11">
    <source>
        <dbReference type="Proteomes" id="UP000516480"/>
    </source>
</evidence>
<protein>
    <recommendedName>
        <fullName evidence="12">Fam-c protein</fullName>
    </recommendedName>
</protein>
<evidence type="ECO:0000313" key="4">
    <source>
        <dbReference type="EMBL" id="SCN28484.1"/>
    </source>
</evidence>
<evidence type="ECO:0000313" key="5">
    <source>
        <dbReference type="EMBL" id="SCO62674.1"/>
    </source>
</evidence>